<sequence>MGEPQLGVYNNDREVNSFEVWEQYVSAECTDTHIFFRITPDTDVLKGYFKERAELIFNPGRTNVSALCSTNASNASLIQFSVSREHCELPKDNQVCLV</sequence>
<dbReference type="AlphaFoldDB" id="A0A183UJ82"/>
<reference evidence="3" key="1">
    <citation type="submission" date="2016-06" db="UniProtKB">
        <authorList>
            <consortium name="WormBaseParasite"/>
        </authorList>
    </citation>
    <scope>IDENTIFICATION</scope>
</reference>
<evidence type="ECO:0000313" key="2">
    <source>
        <dbReference type="Proteomes" id="UP000050794"/>
    </source>
</evidence>
<reference evidence="1 2" key="2">
    <citation type="submission" date="2018-11" db="EMBL/GenBank/DDBJ databases">
        <authorList>
            <consortium name="Pathogen Informatics"/>
        </authorList>
    </citation>
    <scope>NUCLEOTIDE SEQUENCE [LARGE SCALE GENOMIC DNA]</scope>
</reference>
<proteinExistence type="predicted"/>
<evidence type="ECO:0000313" key="3">
    <source>
        <dbReference type="WBParaSite" id="TCNE_0000855201-mRNA-1"/>
    </source>
</evidence>
<evidence type="ECO:0000313" key="1">
    <source>
        <dbReference type="EMBL" id="VDM39873.1"/>
    </source>
</evidence>
<accession>A0A183UJ82</accession>
<name>A0A183UJ82_TOXCA</name>
<dbReference type="WBParaSite" id="TCNE_0000855201-mRNA-1">
    <property type="protein sequence ID" value="TCNE_0000855201-mRNA-1"/>
    <property type="gene ID" value="TCNE_0000855201"/>
</dbReference>
<dbReference type="Proteomes" id="UP000050794">
    <property type="component" value="Unassembled WGS sequence"/>
</dbReference>
<keyword evidence="2" id="KW-1185">Reference proteome</keyword>
<protein>
    <submittedName>
        <fullName evidence="3">ZP domain-containing protein</fullName>
    </submittedName>
</protein>
<gene>
    <name evidence="1" type="ORF">TCNE_LOCUS8552</name>
</gene>
<organism evidence="2 3">
    <name type="scientific">Toxocara canis</name>
    <name type="common">Canine roundworm</name>
    <dbReference type="NCBI Taxonomy" id="6265"/>
    <lineage>
        <taxon>Eukaryota</taxon>
        <taxon>Metazoa</taxon>
        <taxon>Ecdysozoa</taxon>
        <taxon>Nematoda</taxon>
        <taxon>Chromadorea</taxon>
        <taxon>Rhabditida</taxon>
        <taxon>Spirurina</taxon>
        <taxon>Ascaridomorpha</taxon>
        <taxon>Ascaridoidea</taxon>
        <taxon>Toxocaridae</taxon>
        <taxon>Toxocara</taxon>
    </lineage>
</organism>
<dbReference type="EMBL" id="UYWY01019938">
    <property type="protein sequence ID" value="VDM39873.1"/>
    <property type="molecule type" value="Genomic_DNA"/>
</dbReference>